<organism evidence="3 4">
    <name type="scientific">Sphingopyxis flava</name>
    <dbReference type="NCBI Taxonomy" id="1507287"/>
    <lineage>
        <taxon>Bacteria</taxon>
        <taxon>Pseudomonadati</taxon>
        <taxon>Pseudomonadota</taxon>
        <taxon>Alphaproteobacteria</taxon>
        <taxon>Sphingomonadales</taxon>
        <taxon>Sphingomonadaceae</taxon>
        <taxon>Sphingopyxis</taxon>
    </lineage>
</organism>
<dbReference type="Proteomes" id="UP000190044">
    <property type="component" value="Unassembled WGS sequence"/>
</dbReference>
<sequence>MSSEAGSPQQKAPGKDAKRKIPRKGQDVNLALRRAYESAVDETIPQSMLDLLNKLN</sequence>
<dbReference type="RefSeq" id="WP_176141593.1">
    <property type="nucleotide sequence ID" value="NZ_FUYP01000014.1"/>
</dbReference>
<evidence type="ECO:0000259" key="2">
    <source>
        <dbReference type="Pfam" id="PF18557"/>
    </source>
</evidence>
<dbReference type="InterPro" id="IPR041649">
    <property type="entry name" value="NepR"/>
</dbReference>
<name>A0A1T5DGH2_9SPHN</name>
<accession>A0A1T5DGH2</accession>
<feature type="domain" description="Anti-sigma factor NepR" evidence="2">
    <location>
        <begin position="32"/>
        <end position="55"/>
    </location>
</feature>
<evidence type="ECO:0000256" key="1">
    <source>
        <dbReference type="SAM" id="MobiDB-lite"/>
    </source>
</evidence>
<evidence type="ECO:0000313" key="3">
    <source>
        <dbReference type="EMBL" id="SKB70835.1"/>
    </source>
</evidence>
<feature type="compositionally biased region" description="Polar residues" evidence="1">
    <location>
        <begin position="1"/>
        <end position="10"/>
    </location>
</feature>
<proteinExistence type="predicted"/>
<feature type="region of interest" description="Disordered" evidence="1">
    <location>
        <begin position="1"/>
        <end position="27"/>
    </location>
</feature>
<dbReference type="AlphaFoldDB" id="A0A1T5DGH2"/>
<protein>
    <recommendedName>
        <fullName evidence="2">Anti-sigma factor NepR domain-containing protein</fullName>
    </recommendedName>
</protein>
<gene>
    <name evidence="3" type="ORF">SAMN06295937_101479</name>
</gene>
<evidence type="ECO:0000313" key="4">
    <source>
        <dbReference type="Proteomes" id="UP000190044"/>
    </source>
</evidence>
<keyword evidence="4" id="KW-1185">Reference proteome</keyword>
<dbReference type="Pfam" id="PF18557">
    <property type="entry name" value="NepR"/>
    <property type="match status" value="1"/>
</dbReference>
<reference evidence="4" key="1">
    <citation type="submission" date="2017-02" db="EMBL/GenBank/DDBJ databases">
        <authorList>
            <person name="Varghese N."/>
            <person name="Submissions S."/>
        </authorList>
    </citation>
    <scope>NUCLEOTIDE SEQUENCE [LARGE SCALE GENOMIC DNA]</scope>
    <source>
        <strain evidence="4">R11H</strain>
    </source>
</reference>
<dbReference type="EMBL" id="FUYP01000014">
    <property type="protein sequence ID" value="SKB70835.1"/>
    <property type="molecule type" value="Genomic_DNA"/>
</dbReference>